<evidence type="ECO:0000313" key="2">
    <source>
        <dbReference type="Proteomes" id="UP000886723"/>
    </source>
</evidence>
<reference evidence="1" key="1">
    <citation type="submission" date="2020-10" db="EMBL/GenBank/DDBJ databases">
        <authorList>
            <person name="Gilroy R."/>
        </authorList>
    </citation>
    <scope>NUCLEOTIDE SEQUENCE</scope>
    <source>
        <strain evidence="1">ChiBcec2-4451</strain>
    </source>
</reference>
<dbReference type="AlphaFoldDB" id="A0A9D1T7F3"/>
<dbReference type="EMBL" id="DVON01000206">
    <property type="protein sequence ID" value="HIV13438.1"/>
    <property type="molecule type" value="Genomic_DNA"/>
</dbReference>
<reference evidence="1" key="2">
    <citation type="journal article" date="2021" name="PeerJ">
        <title>Extensive microbial diversity within the chicken gut microbiome revealed by metagenomics and culture.</title>
        <authorList>
            <person name="Gilroy R."/>
            <person name="Ravi A."/>
            <person name="Getino M."/>
            <person name="Pursley I."/>
            <person name="Horton D.L."/>
            <person name="Alikhan N.F."/>
            <person name="Baker D."/>
            <person name="Gharbi K."/>
            <person name="Hall N."/>
            <person name="Watson M."/>
            <person name="Adriaenssens E.M."/>
            <person name="Foster-Nyarko E."/>
            <person name="Jarju S."/>
            <person name="Secka A."/>
            <person name="Antonio M."/>
            <person name="Oren A."/>
            <person name="Chaudhuri R.R."/>
            <person name="La Ragione R."/>
            <person name="Hildebrand F."/>
            <person name="Pallen M.J."/>
        </authorList>
    </citation>
    <scope>NUCLEOTIDE SEQUENCE</scope>
    <source>
        <strain evidence="1">ChiBcec2-4451</strain>
    </source>
</reference>
<dbReference type="Proteomes" id="UP000886723">
    <property type="component" value="Unassembled WGS sequence"/>
</dbReference>
<name>A0A9D1T7F3_9FIRM</name>
<evidence type="ECO:0000313" key="1">
    <source>
        <dbReference type="EMBL" id="HIV13438.1"/>
    </source>
</evidence>
<gene>
    <name evidence="1" type="ORF">IAA63_09915</name>
</gene>
<proteinExistence type="predicted"/>
<organism evidence="1 2">
    <name type="scientific">Candidatus Pullilachnospira stercoravium</name>
    <dbReference type="NCBI Taxonomy" id="2840913"/>
    <lineage>
        <taxon>Bacteria</taxon>
        <taxon>Bacillati</taxon>
        <taxon>Bacillota</taxon>
        <taxon>Clostridia</taxon>
        <taxon>Lachnospirales</taxon>
        <taxon>Lachnospiraceae</taxon>
        <taxon>Lachnospiraceae incertae sedis</taxon>
        <taxon>Candidatus Pullilachnospira</taxon>
    </lineage>
</organism>
<sequence length="70" mass="7934">MGSGEAEGGVEEAAEETGYFYGENEESVKRAEEKARSCLAEKFLVLHREFCYTDLTFQIIPVFAGRYPIY</sequence>
<protein>
    <submittedName>
        <fullName evidence="1">Uncharacterized protein</fullName>
    </submittedName>
</protein>
<comment type="caution">
    <text evidence="1">The sequence shown here is derived from an EMBL/GenBank/DDBJ whole genome shotgun (WGS) entry which is preliminary data.</text>
</comment>
<accession>A0A9D1T7F3</accession>